<dbReference type="InterPro" id="IPR036625">
    <property type="entry name" value="E3-bd_dom_sf"/>
</dbReference>
<dbReference type="FunFam" id="4.10.320.10:FF:000002">
    <property type="entry name" value="Dihydrolipoamide acetyltransferase component of pyruvate dehydrogenase complex"/>
    <property type="match status" value="1"/>
</dbReference>
<dbReference type="GO" id="GO:0005829">
    <property type="term" value="C:cytosol"/>
    <property type="evidence" value="ECO:0007669"/>
    <property type="project" value="UniProtKB-ARBA"/>
</dbReference>
<dbReference type="Pfam" id="PF02817">
    <property type="entry name" value="E3_binding"/>
    <property type="match status" value="1"/>
</dbReference>
<dbReference type="InterPro" id="IPR001078">
    <property type="entry name" value="2-oxoacid_DH_actylTfrase"/>
</dbReference>
<dbReference type="GO" id="GO:0016407">
    <property type="term" value="F:acetyltransferase activity"/>
    <property type="evidence" value="ECO:0007669"/>
    <property type="project" value="TreeGrafter"/>
</dbReference>
<feature type="domain" description="Lipoyl-binding" evidence="12">
    <location>
        <begin position="62"/>
        <end position="137"/>
    </location>
</feature>
<dbReference type="InterPro" id="IPR000089">
    <property type="entry name" value="Biotin_lipoyl"/>
</dbReference>
<evidence type="ECO:0000256" key="6">
    <source>
        <dbReference type="ARBA" id="ARBA00022946"/>
    </source>
</evidence>
<evidence type="ECO:0000256" key="2">
    <source>
        <dbReference type="ARBA" id="ARBA00004305"/>
    </source>
</evidence>
<comment type="similarity">
    <text evidence="3 10">Belongs to the 2-oxoacid dehydrogenase family.</text>
</comment>
<dbReference type="FunFam" id="2.40.50.100:FF:000013">
    <property type="entry name" value="Dihydrolipoamide acetyltransferase component of pyruvate dehydrogenase complex"/>
    <property type="match status" value="1"/>
</dbReference>
<dbReference type="CDD" id="cd06849">
    <property type="entry name" value="lipoyl_domain"/>
    <property type="match status" value="1"/>
</dbReference>
<dbReference type="Proteomes" id="UP000011087">
    <property type="component" value="Unassembled WGS sequence"/>
</dbReference>
<reference evidence="16" key="2">
    <citation type="submission" date="2012-11" db="EMBL/GenBank/DDBJ databases">
        <authorList>
            <person name="Kuo A."/>
            <person name="Curtis B.A."/>
            <person name="Tanifuji G."/>
            <person name="Burki F."/>
            <person name="Gruber A."/>
            <person name="Irimia M."/>
            <person name="Maruyama S."/>
            <person name="Arias M.C."/>
            <person name="Ball S.G."/>
            <person name="Gile G.H."/>
            <person name="Hirakawa Y."/>
            <person name="Hopkins J.F."/>
            <person name="Rensing S.A."/>
            <person name="Schmutz J."/>
            <person name="Symeonidi A."/>
            <person name="Elias M."/>
            <person name="Eveleigh R.J."/>
            <person name="Herman E.K."/>
            <person name="Klute M.J."/>
            <person name="Nakayama T."/>
            <person name="Obornik M."/>
            <person name="Reyes-Prieto A."/>
            <person name="Armbrust E.V."/>
            <person name="Aves S.J."/>
            <person name="Beiko R.G."/>
            <person name="Coutinho P."/>
            <person name="Dacks J.B."/>
            <person name="Durnford D.G."/>
            <person name="Fast N.M."/>
            <person name="Green B.R."/>
            <person name="Grisdale C."/>
            <person name="Hempe F."/>
            <person name="Henrissat B."/>
            <person name="Hoppner M.P."/>
            <person name="Ishida K.-I."/>
            <person name="Kim E."/>
            <person name="Koreny L."/>
            <person name="Kroth P.G."/>
            <person name="Liu Y."/>
            <person name="Malik S.-B."/>
            <person name="Maier U.G."/>
            <person name="McRose D."/>
            <person name="Mock T."/>
            <person name="Neilson J.A."/>
            <person name="Onodera N.T."/>
            <person name="Poole A.M."/>
            <person name="Pritham E.J."/>
            <person name="Richards T.A."/>
            <person name="Rocap G."/>
            <person name="Roy S.W."/>
            <person name="Sarai C."/>
            <person name="Schaack S."/>
            <person name="Shirato S."/>
            <person name="Slamovits C.H."/>
            <person name="Spencer D.F."/>
            <person name="Suzuki S."/>
            <person name="Worden A.Z."/>
            <person name="Zauner S."/>
            <person name="Barry K."/>
            <person name="Bell C."/>
            <person name="Bharti A.K."/>
            <person name="Crow J.A."/>
            <person name="Grimwood J."/>
            <person name="Kramer R."/>
            <person name="Lindquist E."/>
            <person name="Lucas S."/>
            <person name="Salamov A."/>
            <person name="McFadden G.I."/>
            <person name="Lane C.E."/>
            <person name="Keeling P.J."/>
            <person name="Gray M.W."/>
            <person name="Grigoriev I.V."/>
            <person name="Archibald J.M."/>
        </authorList>
    </citation>
    <scope>NUCLEOTIDE SEQUENCE</scope>
    <source>
        <strain evidence="16">CCMP2712</strain>
    </source>
</reference>
<dbReference type="Gene3D" id="4.10.320.10">
    <property type="entry name" value="E3-binding domain"/>
    <property type="match status" value="1"/>
</dbReference>
<dbReference type="OrthoDB" id="202158at2759"/>
<evidence type="ECO:0000259" key="12">
    <source>
        <dbReference type="PROSITE" id="PS50968"/>
    </source>
</evidence>
<dbReference type="PROSITE" id="PS00189">
    <property type="entry name" value="LIPOYL"/>
    <property type="match status" value="1"/>
</dbReference>
<gene>
    <name evidence="14" type="ORF">GUITHDRAFT_94276</name>
</gene>
<dbReference type="InterPro" id="IPR003016">
    <property type="entry name" value="2-oxoA_DH_lipoyl-BS"/>
</dbReference>
<dbReference type="GO" id="GO:0005759">
    <property type="term" value="C:mitochondrial matrix"/>
    <property type="evidence" value="ECO:0007669"/>
    <property type="project" value="UniProtKB-SubCell"/>
</dbReference>
<feature type="domain" description="Peripheral subunit-binding (PSBD)" evidence="13">
    <location>
        <begin position="188"/>
        <end position="225"/>
    </location>
</feature>
<dbReference type="InterPro" id="IPR023213">
    <property type="entry name" value="CAT-like_dom_sf"/>
</dbReference>
<comment type="cofactor">
    <cofactor evidence="1 10">
        <name>(R)-lipoate</name>
        <dbReference type="ChEBI" id="CHEBI:83088"/>
    </cofactor>
</comment>
<sequence length="486" mass="52807">MLRHRLSLYSVIRNGLMMAGNTAKLHSFAHRGVKARTRSLNFAMKRGGLRGFANQTQSTGKIVPFKLADIGEGITEAEVLQWFVKVGDEVKAFDPVCEVQSDKATVEIPSRYDGVIAKLHYKVGDVAHVGKPLLDIRQKGSGGLSVDEDDAEAIETSAAGEEGAPAVASHDPSSPRDSDPSGAPLKPLATPAVRAIAKTNGIDLKSVQGSGRGGRIMKEDLLRYVGKSPVLEEVPSQTLALQADQHKSEPDQREEDVHIPIRGYTRAMIKTMQAQSSIPHFGFSEDYEIDRLVELKALLAREKSLNGVKLTYMPFLIKSLSQALLEFPEINSSLSADLNNIIHRKRHNVGIAVDSPSGLVVPNIKNVQELSIVQIAEELARLTNLARANKLSKEDISGGTITLSNIGTIGGTYTSPILNPGEAVIGAIGKIEKQPYIKDGTLKERTIIRISWAADHRILAGASIARFSNRFKEILQEPSVMLLSLR</sequence>
<evidence type="ECO:0000256" key="3">
    <source>
        <dbReference type="ARBA" id="ARBA00007317"/>
    </source>
</evidence>
<dbReference type="PANTHER" id="PTHR43178">
    <property type="entry name" value="DIHYDROLIPOAMIDE ACETYLTRANSFERASE COMPONENT OF PYRUVATE DEHYDROGENASE COMPLEX"/>
    <property type="match status" value="1"/>
</dbReference>
<evidence type="ECO:0000256" key="8">
    <source>
        <dbReference type="ARBA" id="ARBA00023315"/>
    </source>
</evidence>
<evidence type="ECO:0000313" key="16">
    <source>
        <dbReference type="Proteomes" id="UP000011087"/>
    </source>
</evidence>
<dbReference type="GeneID" id="17303102"/>
<keyword evidence="7" id="KW-0496">Mitochondrion</keyword>
<dbReference type="GO" id="GO:0031405">
    <property type="term" value="F:lipoic acid binding"/>
    <property type="evidence" value="ECO:0007669"/>
    <property type="project" value="TreeGrafter"/>
</dbReference>
<dbReference type="EMBL" id="JH992994">
    <property type="protein sequence ID" value="EKX46402.1"/>
    <property type="molecule type" value="Genomic_DNA"/>
</dbReference>
<dbReference type="FunFam" id="3.30.559.10:FF:000007">
    <property type="entry name" value="Dihydrolipoamide acetyltransferase component of pyruvate dehydrogenase complex"/>
    <property type="match status" value="1"/>
</dbReference>
<evidence type="ECO:0000259" key="13">
    <source>
        <dbReference type="PROSITE" id="PS51826"/>
    </source>
</evidence>
<dbReference type="KEGG" id="gtt:GUITHDRAFT_94276"/>
<dbReference type="Gene3D" id="3.30.559.10">
    <property type="entry name" value="Chloramphenicol acetyltransferase-like domain"/>
    <property type="match status" value="1"/>
</dbReference>
<accession>L1JDN4</accession>
<comment type="subcellular location">
    <subcellularLocation>
        <location evidence="2">Mitochondrion matrix</location>
    </subcellularLocation>
</comment>
<dbReference type="SUPFAM" id="SSF52777">
    <property type="entry name" value="CoA-dependent acyltransferases"/>
    <property type="match status" value="1"/>
</dbReference>
<keyword evidence="16" id="KW-1185">Reference proteome</keyword>
<feature type="region of interest" description="Disordered" evidence="11">
    <location>
        <begin position="157"/>
        <end position="187"/>
    </location>
</feature>
<keyword evidence="5 10" id="KW-0450">Lipoyl</keyword>
<keyword evidence="4 10" id="KW-0808">Transferase</keyword>
<reference evidence="15" key="3">
    <citation type="submission" date="2016-03" db="UniProtKB">
        <authorList>
            <consortium name="EnsemblProtists"/>
        </authorList>
    </citation>
    <scope>IDENTIFICATION</scope>
</reference>
<dbReference type="InterPro" id="IPR050743">
    <property type="entry name" value="2-oxoacid_DH_E2_comp"/>
</dbReference>
<keyword evidence="8 10" id="KW-0012">Acyltransferase</keyword>
<evidence type="ECO:0000256" key="11">
    <source>
        <dbReference type="SAM" id="MobiDB-lite"/>
    </source>
</evidence>
<protein>
    <recommendedName>
        <fullName evidence="10">Dihydrolipoamide acetyltransferase component of pyruvate dehydrogenase complex</fullName>
        <ecNumber evidence="10">2.3.1.-</ecNumber>
    </recommendedName>
</protein>
<dbReference type="SUPFAM" id="SSF51230">
    <property type="entry name" value="Single hybrid motif"/>
    <property type="match status" value="1"/>
</dbReference>
<evidence type="ECO:0000313" key="15">
    <source>
        <dbReference type="EnsemblProtists" id="EKX46402"/>
    </source>
</evidence>
<dbReference type="PaxDb" id="55529-EKX46402"/>
<dbReference type="EC" id="2.3.1.-" evidence="10"/>
<dbReference type="SUPFAM" id="SSF47005">
    <property type="entry name" value="Peripheral subunit-binding domain of 2-oxo acid dehydrogenase complex"/>
    <property type="match status" value="1"/>
</dbReference>
<evidence type="ECO:0000256" key="9">
    <source>
        <dbReference type="ARBA" id="ARBA00051775"/>
    </source>
</evidence>
<dbReference type="PROSITE" id="PS51826">
    <property type="entry name" value="PSBD"/>
    <property type="match status" value="1"/>
</dbReference>
<name>L1JDN4_GUITC</name>
<dbReference type="InterPro" id="IPR004167">
    <property type="entry name" value="PSBD"/>
</dbReference>
<dbReference type="InterPro" id="IPR011053">
    <property type="entry name" value="Single_hybrid_motif"/>
</dbReference>
<dbReference type="Pfam" id="PF00364">
    <property type="entry name" value="Biotin_lipoyl"/>
    <property type="match status" value="1"/>
</dbReference>
<evidence type="ECO:0000256" key="1">
    <source>
        <dbReference type="ARBA" id="ARBA00001938"/>
    </source>
</evidence>
<dbReference type="EnsemblProtists" id="EKX46402">
    <property type="protein sequence ID" value="EKX46402"/>
    <property type="gene ID" value="GUITHDRAFT_94276"/>
</dbReference>
<evidence type="ECO:0000256" key="5">
    <source>
        <dbReference type="ARBA" id="ARBA00022823"/>
    </source>
</evidence>
<dbReference type="GO" id="GO:0043754">
    <property type="term" value="F:dihydrolipoamide branched chain acyltransferase activity"/>
    <property type="evidence" value="ECO:0007669"/>
    <property type="project" value="UniProtKB-EC"/>
</dbReference>
<organism evidence="14">
    <name type="scientific">Guillardia theta (strain CCMP2712)</name>
    <name type="common">Cryptophyte</name>
    <dbReference type="NCBI Taxonomy" id="905079"/>
    <lineage>
        <taxon>Eukaryota</taxon>
        <taxon>Cryptophyceae</taxon>
        <taxon>Pyrenomonadales</taxon>
        <taxon>Geminigeraceae</taxon>
        <taxon>Guillardia</taxon>
    </lineage>
</organism>
<dbReference type="OMA" id="MPFCIKA"/>
<evidence type="ECO:0000313" key="14">
    <source>
        <dbReference type="EMBL" id="EKX46402.1"/>
    </source>
</evidence>
<evidence type="ECO:0000256" key="4">
    <source>
        <dbReference type="ARBA" id="ARBA00022679"/>
    </source>
</evidence>
<keyword evidence="6" id="KW-0809">Transit peptide</keyword>
<dbReference type="STRING" id="905079.L1JDN4"/>
<reference evidence="14 16" key="1">
    <citation type="journal article" date="2012" name="Nature">
        <title>Algal genomes reveal evolutionary mosaicism and the fate of nucleomorphs.</title>
        <authorList>
            <consortium name="DOE Joint Genome Institute"/>
            <person name="Curtis B.A."/>
            <person name="Tanifuji G."/>
            <person name="Burki F."/>
            <person name="Gruber A."/>
            <person name="Irimia M."/>
            <person name="Maruyama S."/>
            <person name="Arias M.C."/>
            <person name="Ball S.G."/>
            <person name="Gile G.H."/>
            <person name="Hirakawa Y."/>
            <person name="Hopkins J.F."/>
            <person name="Kuo A."/>
            <person name="Rensing S.A."/>
            <person name="Schmutz J."/>
            <person name="Symeonidi A."/>
            <person name="Elias M."/>
            <person name="Eveleigh R.J."/>
            <person name="Herman E.K."/>
            <person name="Klute M.J."/>
            <person name="Nakayama T."/>
            <person name="Obornik M."/>
            <person name="Reyes-Prieto A."/>
            <person name="Armbrust E.V."/>
            <person name="Aves S.J."/>
            <person name="Beiko R.G."/>
            <person name="Coutinho P."/>
            <person name="Dacks J.B."/>
            <person name="Durnford D.G."/>
            <person name="Fast N.M."/>
            <person name="Green B.R."/>
            <person name="Grisdale C.J."/>
            <person name="Hempel F."/>
            <person name="Henrissat B."/>
            <person name="Hoppner M.P."/>
            <person name="Ishida K."/>
            <person name="Kim E."/>
            <person name="Koreny L."/>
            <person name="Kroth P.G."/>
            <person name="Liu Y."/>
            <person name="Malik S.B."/>
            <person name="Maier U.G."/>
            <person name="McRose D."/>
            <person name="Mock T."/>
            <person name="Neilson J.A."/>
            <person name="Onodera N.T."/>
            <person name="Poole A.M."/>
            <person name="Pritham E.J."/>
            <person name="Richards T.A."/>
            <person name="Rocap G."/>
            <person name="Roy S.W."/>
            <person name="Sarai C."/>
            <person name="Schaack S."/>
            <person name="Shirato S."/>
            <person name="Slamovits C.H."/>
            <person name="Spencer D.F."/>
            <person name="Suzuki S."/>
            <person name="Worden A.Z."/>
            <person name="Zauner S."/>
            <person name="Barry K."/>
            <person name="Bell C."/>
            <person name="Bharti A.K."/>
            <person name="Crow J.A."/>
            <person name="Grimwood J."/>
            <person name="Kramer R."/>
            <person name="Lindquist E."/>
            <person name="Lucas S."/>
            <person name="Salamov A."/>
            <person name="McFadden G.I."/>
            <person name="Lane C.E."/>
            <person name="Keeling P.J."/>
            <person name="Gray M.W."/>
            <person name="Grigoriev I.V."/>
            <person name="Archibald J.M."/>
        </authorList>
    </citation>
    <scope>NUCLEOTIDE SEQUENCE</scope>
    <source>
        <strain evidence="14 16">CCMP2712</strain>
    </source>
</reference>
<dbReference type="PANTHER" id="PTHR43178:SF5">
    <property type="entry name" value="LIPOAMIDE ACYLTRANSFERASE COMPONENT OF BRANCHED-CHAIN ALPHA-KETO ACID DEHYDROGENASE COMPLEX, MITOCHONDRIAL"/>
    <property type="match status" value="1"/>
</dbReference>
<dbReference type="PROSITE" id="PS50968">
    <property type="entry name" value="BIOTINYL_LIPOYL"/>
    <property type="match status" value="1"/>
</dbReference>
<evidence type="ECO:0000256" key="7">
    <source>
        <dbReference type="ARBA" id="ARBA00023128"/>
    </source>
</evidence>
<dbReference type="AlphaFoldDB" id="L1JDN4"/>
<proteinExistence type="inferred from homology"/>
<dbReference type="Pfam" id="PF00198">
    <property type="entry name" value="2-oxoacid_dh"/>
    <property type="match status" value="1"/>
</dbReference>
<dbReference type="RefSeq" id="XP_005833382.1">
    <property type="nucleotide sequence ID" value="XM_005833325.1"/>
</dbReference>
<dbReference type="Gene3D" id="2.40.50.100">
    <property type="match status" value="1"/>
</dbReference>
<dbReference type="eggNOG" id="KOG0558">
    <property type="taxonomic scope" value="Eukaryota"/>
</dbReference>
<dbReference type="HOGENOM" id="CLU_016733_10_0_1"/>
<evidence type="ECO:0000256" key="10">
    <source>
        <dbReference type="RuleBase" id="RU003423"/>
    </source>
</evidence>
<comment type="catalytic activity">
    <reaction evidence="9">
        <text>N(6)-[(R)-dihydrolipoyl]-L-lysyl-[protein] + 2-methylpropanoyl-CoA = N(6)-[(R)-S(8)-2-methylpropanoyldihydrolipoyl]-L-lysyl-[protein] + CoA</text>
        <dbReference type="Rhea" id="RHEA:18865"/>
        <dbReference type="Rhea" id="RHEA-COMP:10475"/>
        <dbReference type="Rhea" id="RHEA-COMP:10497"/>
        <dbReference type="ChEBI" id="CHEBI:57287"/>
        <dbReference type="ChEBI" id="CHEBI:57338"/>
        <dbReference type="ChEBI" id="CHEBI:83100"/>
        <dbReference type="ChEBI" id="CHEBI:83142"/>
        <dbReference type="EC" id="2.3.1.168"/>
    </reaction>
    <physiologicalReaction direction="left-to-right" evidence="9">
        <dbReference type="Rhea" id="RHEA:18866"/>
    </physiologicalReaction>
</comment>